<reference evidence="2 3" key="1">
    <citation type="journal article" date="2019" name="Nat. Ecol. Evol.">
        <title>Megaphylogeny resolves global patterns of mushroom evolution.</title>
        <authorList>
            <person name="Varga T."/>
            <person name="Krizsan K."/>
            <person name="Foldi C."/>
            <person name="Dima B."/>
            <person name="Sanchez-Garcia M."/>
            <person name="Sanchez-Ramirez S."/>
            <person name="Szollosi G.J."/>
            <person name="Szarkandi J.G."/>
            <person name="Papp V."/>
            <person name="Albert L."/>
            <person name="Andreopoulos W."/>
            <person name="Angelini C."/>
            <person name="Antonin V."/>
            <person name="Barry K.W."/>
            <person name="Bougher N.L."/>
            <person name="Buchanan P."/>
            <person name="Buyck B."/>
            <person name="Bense V."/>
            <person name="Catcheside P."/>
            <person name="Chovatia M."/>
            <person name="Cooper J."/>
            <person name="Damon W."/>
            <person name="Desjardin D."/>
            <person name="Finy P."/>
            <person name="Geml J."/>
            <person name="Haridas S."/>
            <person name="Hughes K."/>
            <person name="Justo A."/>
            <person name="Karasinski D."/>
            <person name="Kautmanova I."/>
            <person name="Kiss B."/>
            <person name="Kocsube S."/>
            <person name="Kotiranta H."/>
            <person name="LaButti K.M."/>
            <person name="Lechner B.E."/>
            <person name="Liimatainen K."/>
            <person name="Lipzen A."/>
            <person name="Lukacs Z."/>
            <person name="Mihaltcheva S."/>
            <person name="Morgado L.N."/>
            <person name="Niskanen T."/>
            <person name="Noordeloos M.E."/>
            <person name="Ohm R.A."/>
            <person name="Ortiz-Santana B."/>
            <person name="Ovrebo C."/>
            <person name="Racz N."/>
            <person name="Riley R."/>
            <person name="Savchenko A."/>
            <person name="Shiryaev A."/>
            <person name="Soop K."/>
            <person name="Spirin V."/>
            <person name="Szebenyi C."/>
            <person name="Tomsovsky M."/>
            <person name="Tulloss R.E."/>
            <person name="Uehling J."/>
            <person name="Grigoriev I.V."/>
            <person name="Vagvolgyi C."/>
            <person name="Papp T."/>
            <person name="Martin F.M."/>
            <person name="Miettinen O."/>
            <person name="Hibbett D.S."/>
            <person name="Nagy L.G."/>
        </authorList>
    </citation>
    <scope>NUCLEOTIDE SEQUENCE [LARGE SCALE GENOMIC DNA]</scope>
    <source>
        <strain evidence="2 3">CBS 309.79</strain>
    </source>
</reference>
<keyword evidence="3" id="KW-1185">Reference proteome</keyword>
<evidence type="ECO:0000313" key="2">
    <source>
        <dbReference type="EMBL" id="TFL04655.1"/>
    </source>
</evidence>
<accession>A0A5C3QRR2</accession>
<feature type="region of interest" description="Disordered" evidence="1">
    <location>
        <begin position="1"/>
        <end position="25"/>
    </location>
</feature>
<protein>
    <recommendedName>
        <fullName evidence="4">Zinc-finger domain-containing protein</fullName>
    </recommendedName>
</protein>
<evidence type="ECO:0008006" key="4">
    <source>
        <dbReference type="Google" id="ProtNLM"/>
    </source>
</evidence>
<sequence>MERPVSQHEDLQPAASTSTIPPTDIVTAEDFPTDITGDYFSYVSPLRGLPFLVARSRSTASGLVSPHSITSSSVPFDGVPVVDLQPLKSVFYVDPMKQVCRYESGGGECRNTGCDDVHLSRSDPDVHLTDQDIADYLEGALPGDWRAHHRVDAQRIVKGLQELRSTTESARQPIHQPLEQRVALLLRSLVREQ</sequence>
<name>A0A5C3QRR2_9AGAR</name>
<dbReference type="Proteomes" id="UP000305067">
    <property type="component" value="Unassembled WGS sequence"/>
</dbReference>
<evidence type="ECO:0000256" key="1">
    <source>
        <dbReference type="SAM" id="MobiDB-lite"/>
    </source>
</evidence>
<dbReference type="OrthoDB" id="2747179at2759"/>
<dbReference type="AlphaFoldDB" id="A0A5C3QRR2"/>
<dbReference type="EMBL" id="ML178818">
    <property type="protein sequence ID" value="TFL04655.1"/>
    <property type="molecule type" value="Genomic_DNA"/>
</dbReference>
<evidence type="ECO:0000313" key="3">
    <source>
        <dbReference type="Proteomes" id="UP000305067"/>
    </source>
</evidence>
<feature type="compositionally biased region" description="Basic and acidic residues" evidence="1">
    <location>
        <begin position="1"/>
        <end position="11"/>
    </location>
</feature>
<organism evidence="2 3">
    <name type="scientific">Pterulicium gracile</name>
    <dbReference type="NCBI Taxonomy" id="1884261"/>
    <lineage>
        <taxon>Eukaryota</taxon>
        <taxon>Fungi</taxon>
        <taxon>Dikarya</taxon>
        <taxon>Basidiomycota</taxon>
        <taxon>Agaricomycotina</taxon>
        <taxon>Agaricomycetes</taxon>
        <taxon>Agaricomycetidae</taxon>
        <taxon>Agaricales</taxon>
        <taxon>Pleurotineae</taxon>
        <taxon>Pterulaceae</taxon>
        <taxon>Pterulicium</taxon>
    </lineage>
</organism>
<proteinExistence type="predicted"/>
<gene>
    <name evidence="2" type="ORF">BDV98DRAFT_562615</name>
</gene>